<reference evidence="2 3" key="1">
    <citation type="journal article" date="2019" name="Int. J. Syst. Evol. Microbiol.">
        <title>The Global Catalogue of Microorganisms (GCM) 10K type strain sequencing project: providing services to taxonomists for standard genome sequencing and annotation.</title>
        <authorList>
            <consortium name="The Broad Institute Genomics Platform"/>
            <consortium name="The Broad Institute Genome Sequencing Center for Infectious Disease"/>
            <person name="Wu L."/>
            <person name="Ma J."/>
        </authorList>
    </citation>
    <scope>NUCLEOTIDE SEQUENCE [LARGE SCALE GENOMIC DNA]</scope>
    <source>
        <strain evidence="2 3">NBRC 111368</strain>
    </source>
</reference>
<dbReference type="EMBL" id="JBHSWU010000022">
    <property type="protein sequence ID" value="MFC6723531.1"/>
    <property type="molecule type" value="Genomic_DNA"/>
</dbReference>
<gene>
    <name evidence="2" type="ORF">ACFQE1_03825</name>
</gene>
<dbReference type="Proteomes" id="UP001596328">
    <property type="component" value="Unassembled WGS sequence"/>
</dbReference>
<comment type="similarity">
    <text evidence="1">Belongs to the sulfatase family.</text>
</comment>
<dbReference type="Gene3D" id="3.40.720.10">
    <property type="entry name" value="Alkaline Phosphatase, subunit A"/>
    <property type="match status" value="1"/>
</dbReference>
<dbReference type="PANTHER" id="PTHR42693:SF33">
    <property type="entry name" value="ARYLSULFATASE"/>
    <property type="match status" value="1"/>
</dbReference>
<name>A0ABD5RVZ9_9EURY</name>
<feature type="non-terminal residue" evidence="2">
    <location>
        <position position="1"/>
    </location>
</feature>
<evidence type="ECO:0000313" key="3">
    <source>
        <dbReference type="Proteomes" id="UP001596328"/>
    </source>
</evidence>
<evidence type="ECO:0008006" key="4">
    <source>
        <dbReference type="Google" id="ProtNLM"/>
    </source>
</evidence>
<dbReference type="InterPro" id="IPR017850">
    <property type="entry name" value="Alkaline_phosphatase_core_sf"/>
</dbReference>
<accession>A0ABD5RVZ9</accession>
<comment type="caution">
    <text evidence="2">The sequence shown here is derived from an EMBL/GenBank/DDBJ whole genome shotgun (WGS) entry which is preliminary data.</text>
</comment>
<protein>
    <recommendedName>
        <fullName evidence="4">Sulfatase</fullName>
    </recommendedName>
</protein>
<dbReference type="InterPro" id="IPR050738">
    <property type="entry name" value="Sulfatase"/>
</dbReference>
<dbReference type="PANTHER" id="PTHR42693">
    <property type="entry name" value="ARYLSULFATASE FAMILY MEMBER"/>
    <property type="match status" value="1"/>
</dbReference>
<dbReference type="AlphaFoldDB" id="A0ABD5RVZ9"/>
<dbReference type="SUPFAM" id="SSF53649">
    <property type="entry name" value="Alkaline phosphatase-like"/>
    <property type="match status" value="1"/>
</dbReference>
<organism evidence="2 3">
    <name type="scientific">Halobium palmae</name>
    <dbReference type="NCBI Taxonomy" id="1776492"/>
    <lineage>
        <taxon>Archaea</taxon>
        <taxon>Methanobacteriati</taxon>
        <taxon>Methanobacteriota</taxon>
        <taxon>Stenosarchaea group</taxon>
        <taxon>Halobacteria</taxon>
        <taxon>Halobacteriales</taxon>
        <taxon>Haloferacaceae</taxon>
        <taxon>Halobium</taxon>
    </lineage>
</organism>
<keyword evidence="3" id="KW-1185">Reference proteome</keyword>
<proteinExistence type="inferred from homology"/>
<sequence length="170" mass="19323">ERRDQLVQLVDIYPTVLEAVNRPCPDDRHGRSLMPVLEDADADHCDYAIAGQFGMSTTITDGEWILHQSPVEGNEPLYWYGHHESKAPFMPYDLGPYEDGRREVDVESWAAPAWLSDKRDDPNELVNLADERPDKLREMQVALRETLVDLDAPDEQLDRLGVRDVAVGPD</sequence>
<evidence type="ECO:0000256" key="1">
    <source>
        <dbReference type="ARBA" id="ARBA00008779"/>
    </source>
</evidence>
<evidence type="ECO:0000313" key="2">
    <source>
        <dbReference type="EMBL" id="MFC6723531.1"/>
    </source>
</evidence>